<gene>
    <name evidence="2" type="ORF">SK578_0537</name>
</gene>
<evidence type="ECO:0000313" key="2">
    <source>
        <dbReference type="EMBL" id="KEQ45692.1"/>
    </source>
</evidence>
<dbReference type="EMBL" id="JPFY01000012">
    <property type="protein sequence ID" value="KEQ45692.1"/>
    <property type="molecule type" value="Genomic_DNA"/>
</dbReference>
<comment type="caution">
    <text evidence="2">The sequence shown here is derived from an EMBL/GenBank/DDBJ whole genome shotgun (WGS) entry which is preliminary data.</text>
</comment>
<reference evidence="2 3" key="1">
    <citation type="submission" date="2014-05" db="EMBL/GenBank/DDBJ databases">
        <authorList>
            <person name="Daugherty S.C."/>
            <person name="Tallon L.J."/>
            <person name="Sadzewicz L."/>
            <person name="Kilian M."/>
            <person name="Tettelin H."/>
        </authorList>
    </citation>
    <scope>NUCLEOTIDE SEQUENCE [LARGE SCALE GENOMIC DNA]</scope>
    <source>
        <strain evidence="2 3">SK578</strain>
    </source>
</reference>
<dbReference type="Proteomes" id="UP000028089">
    <property type="component" value="Unassembled WGS sequence"/>
</dbReference>
<proteinExistence type="predicted"/>
<keyword evidence="1" id="KW-0175">Coiled coil</keyword>
<sequence length="138" mass="17042">MDKLEEIQIKINKQEDGLLSLEDDYRTAKKKIEESYENLDDNRSQLTRLYEEFENIAYDFGKKNSGDERERHQFLILLESYTVETRSEYFRQYAKIEAKDEELQTQYRKERSRLEKELEESYSRRRELYELEREQKKC</sequence>
<accession>A0A081QRW9</accession>
<dbReference type="RefSeq" id="WP_042750403.1">
    <property type="nucleotide sequence ID" value="NZ_JPFY01000012.1"/>
</dbReference>
<dbReference type="AlphaFoldDB" id="A0A081QRW9"/>
<protein>
    <submittedName>
        <fullName evidence="2">Uncharacterized protein</fullName>
    </submittedName>
</protein>
<evidence type="ECO:0000313" key="3">
    <source>
        <dbReference type="Proteomes" id="UP000028089"/>
    </source>
</evidence>
<dbReference type="PATRIC" id="fig|28037.93.peg.514"/>
<organism evidence="2 3">
    <name type="scientific">Streptococcus mitis</name>
    <dbReference type="NCBI Taxonomy" id="28037"/>
    <lineage>
        <taxon>Bacteria</taxon>
        <taxon>Bacillati</taxon>
        <taxon>Bacillota</taxon>
        <taxon>Bacilli</taxon>
        <taxon>Lactobacillales</taxon>
        <taxon>Streptococcaceae</taxon>
        <taxon>Streptococcus</taxon>
        <taxon>Streptococcus mitis group</taxon>
    </lineage>
</organism>
<name>A0A081QRW9_STRMT</name>
<feature type="coiled-coil region" evidence="1">
    <location>
        <begin position="93"/>
        <end position="131"/>
    </location>
</feature>
<feature type="coiled-coil region" evidence="1">
    <location>
        <begin position="4"/>
        <end position="56"/>
    </location>
</feature>
<evidence type="ECO:0000256" key="1">
    <source>
        <dbReference type="SAM" id="Coils"/>
    </source>
</evidence>